<dbReference type="FunFam" id="2.30.30.40:FF:000219">
    <property type="entry name" value="NADPH oxidase organizer 1"/>
    <property type="match status" value="1"/>
</dbReference>
<dbReference type="SUPFAM" id="SSF50044">
    <property type="entry name" value="SH3-domain"/>
    <property type="match status" value="1"/>
</dbReference>
<keyword evidence="1 2" id="KW-0728">SH3 domain</keyword>
<dbReference type="EMBL" id="KV939714">
    <property type="protein sequence ID" value="PIO26701.1"/>
    <property type="molecule type" value="Genomic_DNA"/>
</dbReference>
<organism evidence="5 6">
    <name type="scientific">Aquarana catesbeiana</name>
    <name type="common">American bullfrog</name>
    <name type="synonym">Rana catesbeiana</name>
    <dbReference type="NCBI Taxonomy" id="8400"/>
    <lineage>
        <taxon>Eukaryota</taxon>
        <taxon>Metazoa</taxon>
        <taxon>Chordata</taxon>
        <taxon>Craniata</taxon>
        <taxon>Vertebrata</taxon>
        <taxon>Euteleostomi</taxon>
        <taxon>Amphibia</taxon>
        <taxon>Batrachia</taxon>
        <taxon>Anura</taxon>
        <taxon>Neobatrachia</taxon>
        <taxon>Ranoidea</taxon>
        <taxon>Ranidae</taxon>
        <taxon>Aquarana</taxon>
    </lineage>
</organism>
<gene>
    <name evidence="5" type="ORF">AB205_0193750</name>
</gene>
<name>A0A2G9RHI0_AQUCT</name>
<evidence type="ECO:0000259" key="4">
    <source>
        <dbReference type="PROSITE" id="PS50002"/>
    </source>
</evidence>
<dbReference type="GO" id="GO:0005737">
    <property type="term" value="C:cytoplasm"/>
    <property type="evidence" value="ECO:0007669"/>
    <property type="project" value="TreeGrafter"/>
</dbReference>
<sequence>MVLSAQNISSVLSTISLVYTILNGERDDVTELCPFKHYIPWERDLKIRFPLEAGAVSKSERTLPKLKGWWLVENEDRQIAWFPAPYFQEERNCEAGDNTMECQEEGMCVVTKGYEAQNSDELTVMVGVVVKVLKKSDNGWWLVSYNRRTGYVPSLYLKTYTNPCEKIKNFISKECHKSTPNLYGDMYSFLHQKSSVGDQGLIGITLEERLRSQSLDSVARSDADSDIDSMTGSRRNSSYSESSSLNNSNPSLAESTSSSVLPKVPPRPNPNQIIEKCSTVTKKRLQTSLASLENSGSPGTRL</sequence>
<dbReference type="Pfam" id="PF00018">
    <property type="entry name" value="SH3_1"/>
    <property type="match status" value="1"/>
</dbReference>
<evidence type="ECO:0000256" key="3">
    <source>
        <dbReference type="SAM" id="MobiDB-lite"/>
    </source>
</evidence>
<feature type="compositionally biased region" description="Low complexity" evidence="3">
    <location>
        <begin position="233"/>
        <end position="255"/>
    </location>
</feature>
<evidence type="ECO:0000256" key="2">
    <source>
        <dbReference type="PROSITE-ProRule" id="PRU00192"/>
    </source>
</evidence>
<protein>
    <recommendedName>
        <fullName evidence="4">SH3 domain-containing protein</fullName>
    </recommendedName>
</protein>
<dbReference type="GO" id="GO:0042554">
    <property type="term" value="P:superoxide anion generation"/>
    <property type="evidence" value="ECO:0007669"/>
    <property type="project" value="TreeGrafter"/>
</dbReference>
<evidence type="ECO:0000313" key="5">
    <source>
        <dbReference type="EMBL" id="PIO26701.1"/>
    </source>
</evidence>
<dbReference type="InterPro" id="IPR036028">
    <property type="entry name" value="SH3-like_dom_sf"/>
</dbReference>
<dbReference type="Gene3D" id="2.30.30.40">
    <property type="entry name" value="SH3 Domains"/>
    <property type="match status" value="1"/>
</dbReference>
<proteinExistence type="predicted"/>
<dbReference type="OrthoDB" id="10255964at2759"/>
<dbReference type="SMART" id="SM00326">
    <property type="entry name" value="SH3"/>
    <property type="match status" value="1"/>
</dbReference>
<dbReference type="PANTHER" id="PTHR15706:SF28">
    <property type="entry name" value="NADPH OXIDASE ORGANIZER 1"/>
    <property type="match status" value="1"/>
</dbReference>
<accession>A0A2G9RHI0</accession>
<keyword evidence="6" id="KW-1185">Reference proteome</keyword>
<dbReference type="GO" id="GO:0016176">
    <property type="term" value="F:superoxide-generating NADPH oxidase activator activity"/>
    <property type="evidence" value="ECO:0007669"/>
    <property type="project" value="TreeGrafter"/>
</dbReference>
<evidence type="ECO:0000256" key="1">
    <source>
        <dbReference type="ARBA" id="ARBA00022443"/>
    </source>
</evidence>
<feature type="region of interest" description="Disordered" evidence="3">
    <location>
        <begin position="215"/>
        <end position="274"/>
    </location>
</feature>
<evidence type="ECO:0000313" key="6">
    <source>
        <dbReference type="Proteomes" id="UP000228934"/>
    </source>
</evidence>
<dbReference type="InterPro" id="IPR051228">
    <property type="entry name" value="NADPH_Oxidase/PX-Domain"/>
</dbReference>
<dbReference type="PANTHER" id="PTHR15706">
    <property type="entry name" value="SH3 MULTIPLE DOMAIN"/>
    <property type="match status" value="1"/>
</dbReference>
<reference evidence="6" key="1">
    <citation type="journal article" date="2017" name="Nat. Commun.">
        <title>The North American bullfrog draft genome provides insight into hormonal regulation of long noncoding RNA.</title>
        <authorList>
            <person name="Hammond S.A."/>
            <person name="Warren R.L."/>
            <person name="Vandervalk B.P."/>
            <person name="Kucuk E."/>
            <person name="Khan H."/>
            <person name="Gibb E.A."/>
            <person name="Pandoh P."/>
            <person name="Kirk H."/>
            <person name="Zhao Y."/>
            <person name="Jones M."/>
            <person name="Mungall A.J."/>
            <person name="Coope R."/>
            <person name="Pleasance S."/>
            <person name="Moore R.A."/>
            <person name="Holt R.A."/>
            <person name="Round J.M."/>
            <person name="Ohora S."/>
            <person name="Walle B.V."/>
            <person name="Veldhoen N."/>
            <person name="Helbing C.C."/>
            <person name="Birol I."/>
        </authorList>
    </citation>
    <scope>NUCLEOTIDE SEQUENCE [LARGE SCALE GENOMIC DNA]</scope>
</reference>
<dbReference type="Proteomes" id="UP000228934">
    <property type="component" value="Unassembled WGS sequence"/>
</dbReference>
<feature type="domain" description="SH3" evidence="4">
    <location>
        <begin position="103"/>
        <end position="162"/>
    </location>
</feature>
<dbReference type="PROSITE" id="PS50002">
    <property type="entry name" value="SH3"/>
    <property type="match status" value="1"/>
</dbReference>
<dbReference type="InterPro" id="IPR001452">
    <property type="entry name" value="SH3_domain"/>
</dbReference>
<dbReference type="AlphaFoldDB" id="A0A2G9RHI0"/>